<feature type="region of interest" description="Disordered" evidence="3">
    <location>
        <begin position="268"/>
        <end position="289"/>
    </location>
</feature>
<dbReference type="Proteomes" id="UP000836788">
    <property type="component" value="Chromosome 11"/>
</dbReference>
<keyword evidence="4" id="KW-0472">Membrane</keyword>
<name>A0A8J9S209_PHATR</name>
<keyword evidence="4" id="KW-1133">Transmembrane helix</keyword>
<dbReference type="InterPro" id="IPR006598">
    <property type="entry name" value="CAP10"/>
</dbReference>
<evidence type="ECO:0000313" key="6">
    <source>
        <dbReference type="EMBL" id="CAG9279470.1"/>
    </source>
</evidence>
<protein>
    <recommendedName>
        <fullName evidence="5">Glycosyl transferase CAP10 domain-containing protein</fullName>
    </recommendedName>
</protein>
<dbReference type="SMART" id="SM00672">
    <property type="entry name" value="CAP10"/>
    <property type="match status" value="1"/>
</dbReference>
<dbReference type="InterPro" id="IPR051091">
    <property type="entry name" value="O-Glucosyltr/Glycosyltrsf_90"/>
</dbReference>
<feature type="transmembrane region" description="Helical" evidence="4">
    <location>
        <begin position="12"/>
        <end position="31"/>
    </location>
</feature>
<keyword evidence="2" id="KW-0808">Transferase</keyword>
<feature type="region of interest" description="Disordered" evidence="3">
    <location>
        <begin position="56"/>
        <end position="76"/>
    </location>
</feature>
<gene>
    <name evidence="6" type="ORF">PTTT1_LOCUS10177</name>
</gene>
<evidence type="ECO:0000256" key="4">
    <source>
        <dbReference type="SAM" id="Phobius"/>
    </source>
</evidence>
<feature type="compositionally biased region" description="Polar residues" evidence="3">
    <location>
        <begin position="270"/>
        <end position="280"/>
    </location>
</feature>
<dbReference type="AlphaFoldDB" id="A0A8J9S209"/>
<dbReference type="GO" id="GO:0016740">
    <property type="term" value="F:transferase activity"/>
    <property type="evidence" value="ECO:0007669"/>
    <property type="project" value="UniProtKB-KW"/>
</dbReference>
<evidence type="ECO:0000256" key="3">
    <source>
        <dbReference type="SAM" id="MobiDB-lite"/>
    </source>
</evidence>
<sequence length="528" mass="59137">MRTKSKRSRSLGTLVGIVLLVGTHLLMGIAWNNTAGTTHPIASPVRPDHWIPSFSDAGPSPVAVRPARTTPERPSWRQRGLWDVDVTPGGRTQRFPSVAERVVAYLSSWYDPPSCPDDYARIQHTGNGTWTVHPPVTFTSTPQESLAADVFLQSHVVRTHPVDHVLFALATQPLQICINHSTIVSMRDNYCPELVQEILPQYEAFQRNTSVSSSTHRPETDLTIPLLVVMGDTAGRQKISTSNNTLVAAYATIPYLRRVRPVWNAASVGGETSSRTTPQGNRPRPIIPNTSCASLASRPLVDGHLQPILWKFGSRRHYNHIERKVEAHDIPWAQKLDRAVFRGSLTGRMPMDRPERERCRSMPRCNLVWQHANSTLVDAKLSKLDGRPLPNMLDGVLLTGAALSQQELLQFKALIMLEGNDVSTGLKWALLSNSLVLMPPPTVTSWAMEEWLQPYVHYVPLLPDLSNAEAQMRWILAHDRDAQQIALRGKLWMQDLLFHPQATEDNAAINQEIMRRYRGLFQVVPSEG</sequence>
<proteinExistence type="inferred from homology"/>
<dbReference type="PANTHER" id="PTHR12203:SF35">
    <property type="entry name" value="PROTEIN O-GLUCOSYLTRANSFERASE 1"/>
    <property type="match status" value="1"/>
</dbReference>
<dbReference type="Pfam" id="PF05686">
    <property type="entry name" value="Glyco_transf_90"/>
    <property type="match status" value="1"/>
</dbReference>
<evidence type="ECO:0000256" key="1">
    <source>
        <dbReference type="ARBA" id="ARBA00010118"/>
    </source>
</evidence>
<evidence type="ECO:0000259" key="5">
    <source>
        <dbReference type="SMART" id="SM00672"/>
    </source>
</evidence>
<feature type="domain" description="Glycosyl transferase CAP10" evidence="5">
    <location>
        <begin position="278"/>
        <end position="499"/>
    </location>
</feature>
<accession>A0A8J9S209</accession>
<reference evidence="6" key="1">
    <citation type="submission" date="2022-02" db="EMBL/GenBank/DDBJ databases">
        <authorList>
            <person name="Giguere J D."/>
        </authorList>
    </citation>
    <scope>NUCLEOTIDE SEQUENCE</scope>
    <source>
        <strain evidence="6">CCAP 1055/1</strain>
    </source>
</reference>
<comment type="similarity">
    <text evidence="1">Belongs to the glycosyltransferase 90 family.</text>
</comment>
<organism evidence="6">
    <name type="scientific">Phaeodactylum tricornutum</name>
    <name type="common">Diatom</name>
    <dbReference type="NCBI Taxonomy" id="2850"/>
    <lineage>
        <taxon>Eukaryota</taxon>
        <taxon>Sar</taxon>
        <taxon>Stramenopiles</taxon>
        <taxon>Ochrophyta</taxon>
        <taxon>Bacillariophyta</taxon>
        <taxon>Bacillariophyceae</taxon>
        <taxon>Bacillariophycidae</taxon>
        <taxon>Naviculales</taxon>
        <taxon>Phaeodactylaceae</taxon>
        <taxon>Phaeodactylum</taxon>
    </lineage>
</organism>
<dbReference type="EMBL" id="OU594952">
    <property type="protein sequence ID" value="CAG9279470.1"/>
    <property type="molecule type" value="Genomic_DNA"/>
</dbReference>
<keyword evidence="4" id="KW-0812">Transmembrane</keyword>
<dbReference type="PANTHER" id="PTHR12203">
    <property type="entry name" value="KDEL LYS-ASP-GLU-LEU CONTAINING - RELATED"/>
    <property type="match status" value="1"/>
</dbReference>
<evidence type="ECO:0000256" key="2">
    <source>
        <dbReference type="ARBA" id="ARBA00022679"/>
    </source>
</evidence>